<feature type="transmembrane region" description="Helical" evidence="1">
    <location>
        <begin position="6"/>
        <end position="28"/>
    </location>
</feature>
<organism evidence="2">
    <name type="scientific">Proteinivorax tanatarense</name>
    <dbReference type="NCBI Taxonomy" id="1260629"/>
    <lineage>
        <taxon>Bacteria</taxon>
        <taxon>Bacillati</taxon>
        <taxon>Bacillota</taxon>
        <taxon>Clostridia</taxon>
        <taxon>Eubacteriales</taxon>
        <taxon>Proteinivoracaceae</taxon>
        <taxon>Proteinivorax</taxon>
    </lineage>
</organism>
<keyword evidence="1" id="KW-1133">Transmembrane helix</keyword>
<keyword evidence="1" id="KW-0472">Membrane</keyword>
<protein>
    <submittedName>
        <fullName evidence="2">Spore cortex biosynthesis protein YabQ</fullName>
    </submittedName>
</protein>
<reference evidence="2" key="1">
    <citation type="journal article" date="2013" name="Extremophiles">
        <title>Proteinivorax tanatarense gen. nov., sp. nov., an anaerobic, haloalkaliphilic, proteolytic bacterium isolated from a decaying algal bloom, and proposal of Proteinivoraceae fam. nov.</title>
        <authorList>
            <person name="Kevbrin V."/>
            <person name="Boltyanskaya Y."/>
            <person name="Zhilina T."/>
            <person name="Kolganova T."/>
            <person name="Lavrentjeva E."/>
            <person name="Kuznetsov B."/>
        </authorList>
    </citation>
    <scope>NUCLEOTIDE SEQUENCE</scope>
    <source>
        <strain evidence="2">Z-910T</strain>
    </source>
</reference>
<evidence type="ECO:0000313" key="2">
    <source>
        <dbReference type="EMBL" id="XBX74999.1"/>
    </source>
</evidence>
<evidence type="ECO:0000256" key="1">
    <source>
        <dbReference type="SAM" id="Phobius"/>
    </source>
</evidence>
<dbReference type="NCBIfam" id="TIGR02893">
    <property type="entry name" value="spore_yabQ"/>
    <property type="match status" value="1"/>
</dbReference>
<dbReference type="RefSeq" id="WP_350343746.1">
    <property type="nucleotide sequence ID" value="NZ_CP158367.1"/>
</dbReference>
<sequence>MNSLIIQGYIFLVMLVLGVILGMLYDIYRFLKGRLGWKGRELYLTDGVFWLIVTVVAFCVLLLSNWGQLRVYIFISIFAGLVFYLSILSKLFIKILIKTEQVLCQSWKIIKDFFRVIRNIIGFIIKFFLRVISIIFWPIIFPFRLIYSFVSQKVKSIKLVEKINQKISRRKR</sequence>
<name>A0AAU7VLJ9_9FIRM</name>
<feature type="transmembrane region" description="Helical" evidence="1">
    <location>
        <begin position="72"/>
        <end position="96"/>
    </location>
</feature>
<dbReference type="AlphaFoldDB" id="A0AAU7VLJ9"/>
<dbReference type="Pfam" id="PF09578">
    <property type="entry name" value="Spore_YabQ"/>
    <property type="match status" value="1"/>
</dbReference>
<dbReference type="EMBL" id="CP158367">
    <property type="protein sequence ID" value="XBX74999.1"/>
    <property type="molecule type" value="Genomic_DNA"/>
</dbReference>
<feature type="transmembrane region" description="Helical" evidence="1">
    <location>
        <begin position="116"/>
        <end position="140"/>
    </location>
</feature>
<feature type="transmembrane region" description="Helical" evidence="1">
    <location>
        <begin position="48"/>
        <end position="66"/>
    </location>
</feature>
<proteinExistence type="predicted"/>
<dbReference type="InterPro" id="IPR019074">
    <property type="entry name" value="YabQ"/>
</dbReference>
<accession>A0AAU7VLJ9</accession>
<keyword evidence="1" id="KW-0812">Transmembrane</keyword>
<gene>
    <name evidence="2" type="primary">yabQ</name>
    <name evidence="2" type="ORF">PRVXT_000087</name>
</gene>
<reference evidence="2" key="2">
    <citation type="submission" date="2024-06" db="EMBL/GenBank/DDBJ databases">
        <authorList>
            <person name="Petrova K.O."/>
            <person name="Toshchakov S.V."/>
            <person name="Boltjanskaja Y.V."/>
            <person name="Kevbrin V."/>
        </authorList>
    </citation>
    <scope>NUCLEOTIDE SEQUENCE</scope>
    <source>
        <strain evidence="2">Z-910T</strain>
    </source>
</reference>